<protein>
    <submittedName>
        <fullName evidence="3">Uncharacterized protein</fullName>
    </submittedName>
</protein>
<proteinExistence type="predicted"/>
<gene>
    <name evidence="3" type="ORF">BOLC1T04644H</name>
</gene>
<dbReference type="EMBL" id="LR031878">
    <property type="protein sequence ID" value="VDD52255.1"/>
    <property type="molecule type" value="Genomic_DNA"/>
</dbReference>
<organism evidence="3">
    <name type="scientific">Brassica oleracea</name>
    <name type="common">Wild cabbage</name>
    <dbReference type="NCBI Taxonomy" id="3712"/>
    <lineage>
        <taxon>Eukaryota</taxon>
        <taxon>Viridiplantae</taxon>
        <taxon>Streptophyta</taxon>
        <taxon>Embryophyta</taxon>
        <taxon>Tracheophyta</taxon>
        <taxon>Spermatophyta</taxon>
        <taxon>Magnoliopsida</taxon>
        <taxon>eudicotyledons</taxon>
        <taxon>Gunneridae</taxon>
        <taxon>Pentapetalae</taxon>
        <taxon>rosids</taxon>
        <taxon>malvids</taxon>
        <taxon>Brassicales</taxon>
        <taxon>Brassicaceae</taxon>
        <taxon>Brassiceae</taxon>
        <taxon>Brassica</taxon>
    </lineage>
</organism>
<name>A0A3P6G467_BRAOL</name>
<reference evidence="3" key="1">
    <citation type="submission" date="2018-11" db="EMBL/GenBank/DDBJ databases">
        <authorList>
            <consortium name="Genoscope - CEA"/>
            <person name="William W."/>
        </authorList>
    </citation>
    <scope>NUCLEOTIDE SEQUENCE</scope>
</reference>
<dbReference type="AlphaFoldDB" id="A0A3P6G467"/>
<sequence length="217" mass="23496">MQHMVDTHAIKAMDLYLGLIFFICGLWVTLDDVIGQSQDSSHQPHIPGAEGNFVFINDACYKKPDISKLPFPTYLAPEDEDPSELEPLVADLGEVDPFITYVNAQPAGNKKPSSPTPSEKTRISGDSAPTVYSGSIVTSSAQFVSTSLLQKRASSASIALPSPTSIALLGRLPPLLPSHARPHKKIFAAKDAKRRAKEALANLQDLVLKQKSFGDEE</sequence>
<accession>A0A3P6G467</accession>
<keyword evidence="2" id="KW-1133">Transmembrane helix</keyword>
<keyword evidence="2" id="KW-0812">Transmembrane</keyword>
<evidence type="ECO:0000256" key="2">
    <source>
        <dbReference type="SAM" id="Phobius"/>
    </source>
</evidence>
<keyword evidence="2" id="KW-0472">Membrane</keyword>
<evidence type="ECO:0000313" key="3">
    <source>
        <dbReference type="EMBL" id="VDD52255.1"/>
    </source>
</evidence>
<feature type="transmembrane region" description="Helical" evidence="2">
    <location>
        <begin position="12"/>
        <end position="30"/>
    </location>
</feature>
<feature type="region of interest" description="Disordered" evidence="1">
    <location>
        <begin position="104"/>
        <end position="127"/>
    </location>
</feature>
<evidence type="ECO:0000256" key="1">
    <source>
        <dbReference type="SAM" id="MobiDB-lite"/>
    </source>
</evidence>